<dbReference type="AlphaFoldDB" id="W2Z0E2"/>
<proteinExistence type="predicted"/>
<name>W2Z0E2_PHYNI</name>
<organism evidence="1 2">
    <name type="scientific">Phytophthora nicotianae P10297</name>
    <dbReference type="NCBI Taxonomy" id="1317064"/>
    <lineage>
        <taxon>Eukaryota</taxon>
        <taxon>Sar</taxon>
        <taxon>Stramenopiles</taxon>
        <taxon>Oomycota</taxon>
        <taxon>Peronosporomycetes</taxon>
        <taxon>Peronosporales</taxon>
        <taxon>Peronosporaceae</taxon>
        <taxon>Phytophthora</taxon>
    </lineage>
</organism>
<reference evidence="1 2" key="1">
    <citation type="submission" date="2013-11" db="EMBL/GenBank/DDBJ databases">
        <title>The Genome Sequence of Phytophthora parasitica P10297.</title>
        <authorList>
            <consortium name="The Broad Institute Genomics Platform"/>
            <person name="Russ C."/>
            <person name="Tyler B."/>
            <person name="Panabieres F."/>
            <person name="Shan W."/>
            <person name="Tripathy S."/>
            <person name="Grunwald N."/>
            <person name="Machado M."/>
            <person name="Johnson C.S."/>
            <person name="Walker B."/>
            <person name="Young S.K."/>
            <person name="Zeng Q."/>
            <person name="Gargeya S."/>
            <person name="Fitzgerald M."/>
            <person name="Haas B."/>
            <person name="Abouelleil A."/>
            <person name="Allen A.W."/>
            <person name="Alvarado L."/>
            <person name="Arachchi H.M."/>
            <person name="Berlin A.M."/>
            <person name="Chapman S.B."/>
            <person name="Gainer-Dewar J."/>
            <person name="Goldberg J."/>
            <person name="Griggs A."/>
            <person name="Gujja S."/>
            <person name="Hansen M."/>
            <person name="Howarth C."/>
            <person name="Imamovic A."/>
            <person name="Ireland A."/>
            <person name="Larimer J."/>
            <person name="McCowan C."/>
            <person name="Murphy C."/>
            <person name="Pearson M."/>
            <person name="Poon T.W."/>
            <person name="Priest M."/>
            <person name="Roberts A."/>
            <person name="Saif S."/>
            <person name="Shea T."/>
            <person name="Sisk P."/>
            <person name="Sykes S."/>
            <person name="Wortman J."/>
            <person name="Nusbaum C."/>
            <person name="Birren B."/>
        </authorList>
    </citation>
    <scope>NUCLEOTIDE SEQUENCE [LARGE SCALE GENOMIC DNA]</scope>
    <source>
        <strain evidence="1 2">P10297</strain>
    </source>
</reference>
<evidence type="ECO:0000313" key="2">
    <source>
        <dbReference type="Proteomes" id="UP000018948"/>
    </source>
</evidence>
<protein>
    <submittedName>
        <fullName evidence="1">Uncharacterized protein</fullName>
    </submittedName>
</protein>
<accession>W2Z0E2</accession>
<gene>
    <name evidence="1" type="ORF">F442_12029</name>
</gene>
<evidence type="ECO:0000313" key="1">
    <source>
        <dbReference type="EMBL" id="ETP40708.1"/>
    </source>
</evidence>
<dbReference type="Proteomes" id="UP000018948">
    <property type="component" value="Unassembled WGS sequence"/>
</dbReference>
<comment type="caution">
    <text evidence="1">The sequence shown here is derived from an EMBL/GenBank/DDBJ whole genome shotgun (WGS) entry which is preliminary data.</text>
</comment>
<sequence length="59" mass="6586">MKSPNSRLRSISQEDFQTQVCNKRKFAAQVRSASSIQICIQFARLSALFSQTAAHGNVE</sequence>
<dbReference type="EMBL" id="ANIY01002505">
    <property type="protein sequence ID" value="ETP40708.1"/>
    <property type="molecule type" value="Genomic_DNA"/>
</dbReference>